<dbReference type="SUPFAM" id="SSF110069">
    <property type="entry name" value="ApaG-like"/>
    <property type="match status" value="1"/>
</dbReference>
<sequence>MSKLSNADKLPTSDAISIHVITKFVEEQSDPAKERFVFAYTISITNNGDEPAQLLSRYWKIIDGNEQVHEVEGEGVVGQKPNLAPGEDFTYTSGTAIATPVGAMEGYYIFEREDGTQFVAPIAPFRLAHSAMIH</sequence>
<name>A0ABV7HGI6_9GAMM</name>
<gene>
    <name evidence="2 4" type="primary">apaG</name>
    <name evidence="4" type="ORF">ACFOEK_07170</name>
</gene>
<proteinExistence type="inferred from homology"/>
<evidence type="ECO:0000313" key="4">
    <source>
        <dbReference type="EMBL" id="MFC3150802.1"/>
    </source>
</evidence>
<protein>
    <recommendedName>
        <fullName evidence="1 2">Protein ApaG</fullName>
    </recommendedName>
</protein>
<dbReference type="Pfam" id="PF04379">
    <property type="entry name" value="DUF525"/>
    <property type="match status" value="1"/>
</dbReference>
<dbReference type="EMBL" id="JBHRSZ010000002">
    <property type="protein sequence ID" value="MFC3150802.1"/>
    <property type="molecule type" value="Genomic_DNA"/>
</dbReference>
<dbReference type="HAMAP" id="MF_00791">
    <property type="entry name" value="ApaG"/>
    <property type="match status" value="1"/>
</dbReference>
<evidence type="ECO:0000256" key="2">
    <source>
        <dbReference type="HAMAP-Rule" id="MF_00791"/>
    </source>
</evidence>
<evidence type="ECO:0000313" key="5">
    <source>
        <dbReference type="Proteomes" id="UP001595476"/>
    </source>
</evidence>
<keyword evidence="5" id="KW-1185">Reference proteome</keyword>
<dbReference type="PROSITE" id="PS51087">
    <property type="entry name" value="APAG"/>
    <property type="match status" value="1"/>
</dbReference>
<dbReference type="Gene3D" id="2.60.40.1470">
    <property type="entry name" value="ApaG domain"/>
    <property type="match status" value="1"/>
</dbReference>
<dbReference type="InterPro" id="IPR036767">
    <property type="entry name" value="ApaG_sf"/>
</dbReference>
<organism evidence="4 5">
    <name type="scientific">Litoribrevibacter euphylliae</name>
    <dbReference type="NCBI Taxonomy" id="1834034"/>
    <lineage>
        <taxon>Bacteria</taxon>
        <taxon>Pseudomonadati</taxon>
        <taxon>Pseudomonadota</taxon>
        <taxon>Gammaproteobacteria</taxon>
        <taxon>Oceanospirillales</taxon>
        <taxon>Oceanospirillaceae</taxon>
        <taxon>Litoribrevibacter</taxon>
    </lineage>
</organism>
<dbReference type="PANTHER" id="PTHR14289">
    <property type="entry name" value="F-BOX ONLY PROTEIN 3"/>
    <property type="match status" value="1"/>
</dbReference>
<dbReference type="InterPro" id="IPR007474">
    <property type="entry name" value="ApaG_domain"/>
</dbReference>
<evidence type="ECO:0000259" key="3">
    <source>
        <dbReference type="PROSITE" id="PS51087"/>
    </source>
</evidence>
<evidence type="ECO:0000256" key="1">
    <source>
        <dbReference type="ARBA" id="ARBA00017693"/>
    </source>
</evidence>
<accession>A0ABV7HGI6</accession>
<reference evidence="5" key="1">
    <citation type="journal article" date="2019" name="Int. J. Syst. Evol. Microbiol.">
        <title>The Global Catalogue of Microorganisms (GCM) 10K type strain sequencing project: providing services to taxonomists for standard genome sequencing and annotation.</title>
        <authorList>
            <consortium name="The Broad Institute Genomics Platform"/>
            <consortium name="The Broad Institute Genome Sequencing Center for Infectious Disease"/>
            <person name="Wu L."/>
            <person name="Ma J."/>
        </authorList>
    </citation>
    <scope>NUCLEOTIDE SEQUENCE [LARGE SCALE GENOMIC DNA]</scope>
    <source>
        <strain evidence="5">KCTC 52438</strain>
    </source>
</reference>
<dbReference type="Proteomes" id="UP001595476">
    <property type="component" value="Unassembled WGS sequence"/>
</dbReference>
<comment type="caution">
    <text evidence="4">The sequence shown here is derived from an EMBL/GenBank/DDBJ whole genome shotgun (WGS) entry which is preliminary data.</text>
</comment>
<dbReference type="RefSeq" id="WP_386718274.1">
    <property type="nucleotide sequence ID" value="NZ_JBHRSZ010000002.1"/>
</dbReference>
<dbReference type="PANTHER" id="PTHR14289:SF16">
    <property type="entry name" value="POLYMERASE DELTA-INTERACTING PROTEIN 2"/>
    <property type="match status" value="1"/>
</dbReference>
<dbReference type="InterPro" id="IPR023065">
    <property type="entry name" value="Uncharacterised_ApaG"/>
</dbReference>
<feature type="domain" description="ApaG" evidence="3">
    <location>
        <begin position="10"/>
        <end position="134"/>
    </location>
</feature>
<dbReference type="NCBIfam" id="NF003967">
    <property type="entry name" value="PRK05461.1"/>
    <property type="match status" value="1"/>
</dbReference>